<reference evidence="2 3" key="1">
    <citation type="submission" date="2018-08" db="EMBL/GenBank/DDBJ databases">
        <title>Comparative analysis of Burkholderia isolates from Puerto Rico.</title>
        <authorList>
            <person name="Hall C."/>
            <person name="Sahl J."/>
            <person name="Wagner D."/>
        </authorList>
    </citation>
    <scope>NUCLEOTIDE SEQUENCE [LARGE SCALE GENOMIC DNA]</scope>
    <source>
        <strain evidence="2 3">Bp9001</strain>
    </source>
</reference>
<proteinExistence type="predicted"/>
<dbReference type="AlphaFoldDB" id="A0A3N8RB16"/>
<evidence type="ECO:0000313" key="3">
    <source>
        <dbReference type="Proteomes" id="UP000269271"/>
    </source>
</evidence>
<dbReference type="Proteomes" id="UP000269271">
    <property type="component" value="Unassembled WGS sequence"/>
</dbReference>
<sequence>MPKDFPVELLTLGQLCLLLHRKPATVYADIAGKRFDRLPPIVRLPGQRKLFWRKQDVFDWIDRHVQPAVAATFVKLRSRKAVQKAEGVAESRQSRRSGRPTKREQLERLAAMREGR</sequence>
<feature type="compositionally biased region" description="Basic and acidic residues" evidence="1">
    <location>
        <begin position="101"/>
        <end position="116"/>
    </location>
</feature>
<organism evidence="2 3">
    <name type="scientific">Burkholderia contaminans</name>
    <dbReference type="NCBI Taxonomy" id="488447"/>
    <lineage>
        <taxon>Bacteria</taxon>
        <taxon>Pseudomonadati</taxon>
        <taxon>Pseudomonadota</taxon>
        <taxon>Betaproteobacteria</taxon>
        <taxon>Burkholderiales</taxon>
        <taxon>Burkholderiaceae</taxon>
        <taxon>Burkholderia</taxon>
        <taxon>Burkholderia cepacia complex</taxon>
    </lineage>
</organism>
<protein>
    <submittedName>
        <fullName evidence="2">DNA-binding protein</fullName>
    </submittedName>
</protein>
<accession>A0A3N8RB16</accession>
<evidence type="ECO:0000256" key="1">
    <source>
        <dbReference type="SAM" id="MobiDB-lite"/>
    </source>
</evidence>
<keyword evidence="2" id="KW-0238">DNA-binding</keyword>
<name>A0A3N8RB16_9BURK</name>
<feature type="region of interest" description="Disordered" evidence="1">
    <location>
        <begin position="84"/>
        <end position="116"/>
    </location>
</feature>
<dbReference type="EMBL" id="QTQX01000036">
    <property type="protein sequence ID" value="RQT16819.1"/>
    <property type="molecule type" value="Genomic_DNA"/>
</dbReference>
<dbReference type="RefSeq" id="WP_124619846.1">
    <property type="nucleotide sequence ID" value="NZ_JAPQZI010000008.1"/>
</dbReference>
<evidence type="ECO:0000313" key="2">
    <source>
        <dbReference type="EMBL" id="RQT16819.1"/>
    </source>
</evidence>
<dbReference type="GO" id="GO:0003677">
    <property type="term" value="F:DNA binding"/>
    <property type="evidence" value="ECO:0007669"/>
    <property type="project" value="UniProtKB-KW"/>
</dbReference>
<gene>
    <name evidence="2" type="ORF">DF037_36260</name>
</gene>
<comment type="caution">
    <text evidence="2">The sequence shown here is derived from an EMBL/GenBank/DDBJ whole genome shotgun (WGS) entry which is preliminary data.</text>
</comment>